<dbReference type="Proteomes" id="UP000789920">
    <property type="component" value="Unassembled WGS sequence"/>
</dbReference>
<proteinExistence type="predicted"/>
<accession>A0ACA9SFS8</accession>
<organism evidence="1 2">
    <name type="scientific">Racocetra persica</name>
    <dbReference type="NCBI Taxonomy" id="160502"/>
    <lineage>
        <taxon>Eukaryota</taxon>
        <taxon>Fungi</taxon>
        <taxon>Fungi incertae sedis</taxon>
        <taxon>Mucoromycota</taxon>
        <taxon>Glomeromycotina</taxon>
        <taxon>Glomeromycetes</taxon>
        <taxon>Diversisporales</taxon>
        <taxon>Gigasporaceae</taxon>
        <taxon>Racocetra</taxon>
    </lineage>
</organism>
<comment type="caution">
    <text evidence="1">The sequence shown here is derived from an EMBL/GenBank/DDBJ whole genome shotgun (WGS) entry which is preliminary data.</text>
</comment>
<evidence type="ECO:0000313" key="2">
    <source>
        <dbReference type="Proteomes" id="UP000789920"/>
    </source>
</evidence>
<keyword evidence="2" id="KW-1185">Reference proteome</keyword>
<reference evidence="1" key="1">
    <citation type="submission" date="2021-06" db="EMBL/GenBank/DDBJ databases">
        <authorList>
            <person name="Kallberg Y."/>
            <person name="Tangrot J."/>
            <person name="Rosling A."/>
        </authorList>
    </citation>
    <scope>NUCLEOTIDE SEQUENCE</scope>
    <source>
        <strain evidence="1">MA461A</strain>
    </source>
</reference>
<evidence type="ECO:0000313" key="1">
    <source>
        <dbReference type="EMBL" id="CAG8838479.1"/>
    </source>
</evidence>
<name>A0ACA9SFS8_9GLOM</name>
<protein>
    <submittedName>
        <fullName evidence="1">25732_t:CDS:1</fullName>
    </submittedName>
</protein>
<gene>
    <name evidence="1" type="ORF">RPERSI_LOCUS30683</name>
</gene>
<dbReference type="EMBL" id="CAJVQC010120692">
    <property type="protein sequence ID" value="CAG8838479.1"/>
    <property type="molecule type" value="Genomic_DNA"/>
</dbReference>
<sequence>NIIIFKNITNDFIYKINNCPDKEFYQELKPGIDKLCSSCYNKIADSYQQGISTINRVRRLDNLIQINETNTFMDLVEIDEFNTSISNENNRSNSPITLIKTNNLVNLIELIEIQKKELTENDLIEINQQFVDIKVDITDNIISMDKKILIN</sequence>
<feature type="non-terminal residue" evidence="1">
    <location>
        <position position="1"/>
    </location>
</feature>